<accession>A0ABU6J875</accession>
<dbReference type="RefSeq" id="WP_326506566.1">
    <property type="nucleotide sequence ID" value="NZ_JAWIIV010000008.1"/>
</dbReference>
<reference evidence="6 7" key="1">
    <citation type="submission" date="2023-10" db="EMBL/GenBank/DDBJ databases">
        <title>Noviherbaspirillum sp. CPCC 100848 genome assembly.</title>
        <authorList>
            <person name="Li X.Y."/>
            <person name="Fang X.M."/>
        </authorList>
    </citation>
    <scope>NUCLEOTIDE SEQUENCE [LARGE SCALE GENOMIC DNA]</scope>
    <source>
        <strain evidence="6 7">CPCC 100848</strain>
    </source>
</reference>
<dbReference type="InterPro" id="IPR005119">
    <property type="entry name" value="LysR_subst-bd"/>
</dbReference>
<dbReference type="Pfam" id="PF03466">
    <property type="entry name" value="LysR_substrate"/>
    <property type="match status" value="1"/>
</dbReference>
<keyword evidence="7" id="KW-1185">Reference proteome</keyword>
<evidence type="ECO:0000259" key="5">
    <source>
        <dbReference type="PROSITE" id="PS50931"/>
    </source>
</evidence>
<keyword evidence="2" id="KW-0805">Transcription regulation</keyword>
<gene>
    <name evidence="6" type="ORF">RY831_11890</name>
</gene>
<evidence type="ECO:0000313" key="6">
    <source>
        <dbReference type="EMBL" id="MEC4719854.1"/>
    </source>
</evidence>
<feature type="domain" description="HTH lysR-type" evidence="5">
    <location>
        <begin position="4"/>
        <end position="61"/>
    </location>
</feature>
<dbReference type="Gene3D" id="1.10.10.10">
    <property type="entry name" value="Winged helix-like DNA-binding domain superfamily/Winged helix DNA-binding domain"/>
    <property type="match status" value="1"/>
</dbReference>
<protein>
    <submittedName>
        <fullName evidence="6">LysR substrate-binding domain-containing protein</fullName>
    </submittedName>
</protein>
<evidence type="ECO:0000256" key="3">
    <source>
        <dbReference type="ARBA" id="ARBA00023125"/>
    </source>
</evidence>
<dbReference type="PROSITE" id="PS50931">
    <property type="entry name" value="HTH_LYSR"/>
    <property type="match status" value="1"/>
</dbReference>
<dbReference type="InterPro" id="IPR036390">
    <property type="entry name" value="WH_DNA-bd_sf"/>
</dbReference>
<sequence>MLKLTLDALQIIDAIDRLGSFSAAGKEIFRVPSTISYTVGKLEEDLGVTLFERSGPKVILTPAGRELLKEGRHLLRAAGDLEMRVRRVASGWETEFAIGMDSLLTPVALKDDIMDFYRVADQTRLRIVQEALSGSWEALLDRRVDLLIGAAGEGPSGGGYKAEPIGAVRFVFAIAPSHPLAAIDRPLRKDDLRQYRAISVADSVRQTPARTVGLLLGQETLAVPDMQTKFRFQLAGIGFGFLPEACIREAVATGALVVKEVEEPRAEEMFYLAWRTGEEGAALKWWLDRARRYAAPDRFVSLVRAC</sequence>
<keyword evidence="4" id="KW-0804">Transcription</keyword>
<evidence type="ECO:0000313" key="7">
    <source>
        <dbReference type="Proteomes" id="UP001352263"/>
    </source>
</evidence>
<comment type="similarity">
    <text evidence="1">Belongs to the LysR transcriptional regulatory family.</text>
</comment>
<evidence type="ECO:0000256" key="1">
    <source>
        <dbReference type="ARBA" id="ARBA00009437"/>
    </source>
</evidence>
<evidence type="ECO:0000256" key="4">
    <source>
        <dbReference type="ARBA" id="ARBA00023163"/>
    </source>
</evidence>
<proteinExistence type="inferred from homology"/>
<dbReference type="PANTHER" id="PTHR30126:SF4">
    <property type="entry name" value="LYSR FAMILY TRANSCRIPTIONAL REGULATOR"/>
    <property type="match status" value="1"/>
</dbReference>
<dbReference type="Proteomes" id="UP001352263">
    <property type="component" value="Unassembled WGS sequence"/>
</dbReference>
<dbReference type="SUPFAM" id="SSF53850">
    <property type="entry name" value="Periplasmic binding protein-like II"/>
    <property type="match status" value="1"/>
</dbReference>
<comment type="caution">
    <text evidence="6">The sequence shown here is derived from an EMBL/GenBank/DDBJ whole genome shotgun (WGS) entry which is preliminary data.</text>
</comment>
<evidence type="ECO:0000256" key="2">
    <source>
        <dbReference type="ARBA" id="ARBA00023015"/>
    </source>
</evidence>
<name>A0ABU6J875_9BURK</name>
<dbReference type="InterPro" id="IPR000847">
    <property type="entry name" value="LysR_HTH_N"/>
</dbReference>
<dbReference type="EMBL" id="JAWIIV010000008">
    <property type="protein sequence ID" value="MEC4719854.1"/>
    <property type="molecule type" value="Genomic_DNA"/>
</dbReference>
<organism evidence="6 7">
    <name type="scientific">Noviherbaspirillum album</name>
    <dbReference type="NCBI Taxonomy" id="3080276"/>
    <lineage>
        <taxon>Bacteria</taxon>
        <taxon>Pseudomonadati</taxon>
        <taxon>Pseudomonadota</taxon>
        <taxon>Betaproteobacteria</taxon>
        <taxon>Burkholderiales</taxon>
        <taxon>Oxalobacteraceae</taxon>
        <taxon>Noviherbaspirillum</taxon>
    </lineage>
</organism>
<dbReference type="SUPFAM" id="SSF46785">
    <property type="entry name" value="Winged helix' DNA-binding domain"/>
    <property type="match status" value="1"/>
</dbReference>
<keyword evidence="3" id="KW-0238">DNA-binding</keyword>
<dbReference type="Pfam" id="PF00126">
    <property type="entry name" value="HTH_1"/>
    <property type="match status" value="1"/>
</dbReference>
<dbReference type="PANTHER" id="PTHR30126">
    <property type="entry name" value="HTH-TYPE TRANSCRIPTIONAL REGULATOR"/>
    <property type="match status" value="1"/>
</dbReference>
<dbReference type="InterPro" id="IPR036388">
    <property type="entry name" value="WH-like_DNA-bd_sf"/>
</dbReference>
<dbReference type="Gene3D" id="3.40.190.290">
    <property type="match status" value="1"/>
</dbReference>